<dbReference type="AlphaFoldDB" id="A0A1M7AJ51"/>
<feature type="transmembrane region" description="Helical" evidence="1">
    <location>
        <begin position="44"/>
        <end position="62"/>
    </location>
</feature>
<reference evidence="3" key="1">
    <citation type="submission" date="2016-11" db="EMBL/GenBank/DDBJ databases">
        <authorList>
            <person name="Varghese N."/>
            <person name="Submissions S."/>
        </authorList>
    </citation>
    <scope>NUCLEOTIDE SEQUENCE [LARGE SCALE GENOMIC DNA]</scope>
    <source>
        <strain evidence="3">DSM 27989</strain>
    </source>
</reference>
<organism evidence="2 3">
    <name type="scientific">Chishuiella changwenlii</name>
    <dbReference type="NCBI Taxonomy" id="1434701"/>
    <lineage>
        <taxon>Bacteria</taxon>
        <taxon>Pseudomonadati</taxon>
        <taxon>Bacteroidota</taxon>
        <taxon>Flavobacteriia</taxon>
        <taxon>Flavobacteriales</taxon>
        <taxon>Weeksellaceae</taxon>
        <taxon>Chishuiella</taxon>
    </lineage>
</organism>
<dbReference type="RefSeq" id="WP_072932967.1">
    <property type="nucleotide sequence ID" value="NZ_BMFL01000003.1"/>
</dbReference>
<evidence type="ECO:0000256" key="1">
    <source>
        <dbReference type="SAM" id="Phobius"/>
    </source>
</evidence>
<dbReference type="Proteomes" id="UP000184120">
    <property type="component" value="Unassembled WGS sequence"/>
</dbReference>
<dbReference type="STRING" id="1434701.SAMN05443634_10957"/>
<protein>
    <submittedName>
        <fullName evidence="2">Uncharacterized protein</fullName>
    </submittedName>
</protein>
<evidence type="ECO:0000313" key="2">
    <source>
        <dbReference type="EMBL" id="SHL42813.1"/>
    </source>
</evidence>
<feature type="transmembrane region" description="Helical" evidence="1">
    <location>
        <begin position="12"/>
        <end position="32"/>
    </location>
</feature>
<gene>
    <name evidence="2" type="ORF">SAMN05443634_10957</name>
</gene>
<dbReference type="EMBL" id="FRBH01000009">
    <property type="protein sequence ID" value="SHL42813.1"/>
    <property type="molecule type" value="Genomic_DNA"/>
</dbReference>
<proteinExistence type="predicted"/>
<name>A0A1M7AJ51_9FLAO</name>
<evidence type="ECO:0000313" key="3">
    <source>
        <dbReference type="Proteomes" id="UP000184120"/>
    </source>
</evidence>
<accession>A0A1M7AJ51</accession>
<keyword evidence="1" id="KW-0812">Transmembrane</keyword>
<dbReference type="NCBIfam" id="NF041635">
    <property type="entry name" value="STM3941_fam"/>
    <property type="match status" value="1"/>
</dbReference>
<sequence>MEPIEIHAKQTSNWGLLIGSLIFLFCSVYLYLNANQVNSPSMAKIISGILFVPSIILLVFSANKLRKKQLVLLIDKRGIVFHPSANLNYMEWKNIAEIEDLKLPRQRVINIKLVESDLFLQNESNTFLQARMRFWYKMYGAVVSFDANTLNKHHFEILNLFDDFMEDYKTSLTT</sequence>
<keyword evidence="1" id="KW-0472">Membrane</keyword>
<dbReference type="OrthoDB" id="1435374at2"/>
<dbReference type="InterPro" id="IPR048136">
    <property type="entry name" value="STM3941-like"/>
</dbReference>
<keyword evidence="1" id="KW-1133">Transmembrane helix</keyword>